<name>A0A285QLW9_9SPHN</name>
<dbReference type="Proteomes" id="UP000219494">
    <property type="component" value="Unassembled WGS sequence"/>
</dbReference>
<dbReference type="AlphaFoldDB" id="A0A285QLW9"/>
<dbReference type="NCBIfam" id="NF045607">
    <property type="entry name" value="exo_Victor_syst"/>
    <property type="match status" value="1"/>
</dbReference>
<dbReference type="InterPro" id="IPR054655">
    <property type="entry name" value="XrtV-like"/>
</dbReference>
<evidence type="ECO:0008006" key="4">
    <source>
        <dbReference type="Google" id="ProtNLM"/>
    </source>
</evidence>
<organism evidence="2 3">
    <name type="scientific">Sphingomonas guangdongensis</name>
    <dbReference type="NCBI Taxonomy" id="1141890"/>
    <lineage>
        <taxon>Bacteria</taxon>
        <taxon>Pseudomonadati</taxon>
        <taxon>Pseudomonadota</taxon>
        <taxon>Alphaproteobacteria</taxon>
        <taxon>Sphingomonadales</taxon>
        <taxon>Sphingomonadaceae</taxon>
        <taxon>Sphingomonas</taxon>
    </lineage>
</organism>
<protein>
    <recommendedName>
        <fullName evidence="4">SPW repeat-containing protein</fullName>
    </recommendedName>
</protein>
<evidence type="ECO:0000313" key="2">
    <source>
        <dbReference type="EMBL" id="SOB81092.1"/>
    </source>
</evidence>
<keyword evidence="1" id="KW-1133">Transmembrane helix</keyword>
<keyword evidence="1" id="KW-0472">Membrane</keyword>
<keyword evidence="1" id="KW-0812">Transmembrane</keyword>
<proteinExistence type="predicted"/>
<dbReference type="EMBL" id="OBMI01000001">
    <property type="protein sequence ID" value="SOB81092.1"/>
    <property type="molecule type" value="Genomic_DNA"/>
</dbReference>
<dbReference type="OrthoDB" id="7210964at2"/>
<evidence type="ECO:0000313" key="3">
    <source>
        <dbReference type="Proteomes" id="UP000219494"/>
    </source>
</evidence>
<dbReference type="RefSeq" id="WP_097063164.1">
    <property type="nucleotide sequence ID" value="NZ_OBMI01000001.1"/>
</dbReference>
<accession>A0A285QLW9</accession>
<reference evidence="2 3" key="1">
    <citation type="submission" date="2017-07" db="EMBL/GenBank/DDBJ databases">
        <authorList>
            <person name="Sun Z.S."/>
            <person name="Albrecht U."/>
            <person name="Echele G."/>
            <person name="Lee C.C."/>
        </authorList>
    </citation>
    <scope>NUCLEOTIDE SEQUENCE [LARGE SCALE GENOMIC DNA]</scope>
    <source>
        <strain evidence="2 3">CGMCC 1.12672</strain>
    </source>
</reference>
<feature type="transmembrane region" description="Helical" evidence="1">
    <location>
        <begin position="54"/>
        <end position="73"/>
    </location>
</feature>
<evidence type="ECO:0000256" key="1">
    <source>
        <dbReference type="SAM" id="Phobius"/>
    </source>
</evidence>
<sequence>METVYDWVSILIFAGLVTLFLQRSIAETEVDSIWHYLPPALGCAIGNQLGNNDWPVPAVTLFLATLAYIWYVLKPGRVQNSGD</sequence>
<gene>
    <name evidence="2" type="ORF">SAMN06297144_1391</name>
</gene>
<keyword evidence="3" id="KW-1185">Reference proteome</keyword>